<feature type="chain" id="PRO_5042061072" evidence="1">
    <location>
        <begin position="22"/>
        <end position="99"/>
    </location>
</feature>
<dbReference type="EMBL" id="CP114976">
    <property type="protein sequence ID" value="WBE26402.1"/>
    <property type="molecule type" value="Genomic_DNA"/>
</dbReference>
<proteinExistence type="predicted"/>
<evidence type="ECO:0000313" key="3">
    <source>
        <dbReference type="Proteomes" id="UP001212189"/>
    </source>
</evidence>
<keyword evidence="1" id="KW-0732">Signal</keyword>
<sequence>MQQLIQALICCALLTSTQLYAEVLRIPISQQGTSTLQMPARGEQQTQVLQQFGEPQRRHPSVGQPPITRWDYPDFSVYFEQSTVVNSVQLHQAKHPVTP</sequence>
<organism evidence="2 3">
    <name type="scientific">Denitrificimonas caeni</name>
    <dbReference type="NCBI Taxonomy" id="521720"/>
    <lineage>
        <taxon>Bacteria</taxon>
        <taxon>Pseudomonadati</taxon>
        <taxon>Pseudomonadota</taxon>
        <taxon>Gammaproteobacteria</taxon>
        <taxon>Pseudomonadales</taxon>
        <taxon>Pseudomonadaceae</taxon>
        <taxon>Denitrificimonas</taxon>
    </lineage>
</organism>
<protein>
    <submittedName>
        <fullName evidence="2">Phosphodiesterase</fullName>
    </submittedName>
</protein>
<dbReference type="AlphaFoldDB" id="A0AAE9VS06"/>
<keyword evidence="3" id="KW-1185">Reference proteome</keyword>
<dbReference type="RefSeq" id="WP_269819324.1">
    <property type="nucleotide sequence ID" value="NZ_CP114976.1"/>
</dbReference>
<name>A0AAE9VS06_9GAMM</name>
<reference evidence="2 3" key="1">
    <citation type="submission" date="2022-12" db="EMBL/GenBank/DDBJ databases">
        <title>Coexistence and Characterization of a Novel Tigecycline Resistance gene tet(X) variant and blaNDM-1 in a Pseudomonas caeni Isolate of Chicken Origin.</title>
        <authorList>
            <person name="Lu X."/>
            <person name="Zhang L."/>
            <person name="Li R."/>
            <person name="Wang Z."/>
        </authorList>
    </citation>
    <scope>NUCLEOTIDE SEQUENCE [LARGE SCALE GENOMIC DNA]</scope>
    <source>
        <strain evidence="2 3">CE14</strain>
    </source>
</reference>
<evidence type="ECO:0000313" key="2">
    <source>
        <dbReference type="EMBL" id="WBE26402.1"/>
    </source>
</evidence>
<dbReference type="Proteomes" id="UP001212189">
    <property type="component" value="Chromosome"/>
</dbReference>
<gene>
    <name evidence="2" type="ORF">O6P33_06155</name>
</gene>
<dbReference type="KEGG" id="dce:O6P33_06155"/>
<accession>A0AAE9VS06</accession>
<evidence type="ECO:0000256" key="1">
    <source>
        <dbReference type="SAM" id="SignalP"/>
    </source>
</evidence>
<feature type="signal peptide" evidence="1">
    <location>
        <begin position="1"/>
        <end position="21"/>
    </location>
</feature>